<proteinExistence type="predicted"/>
<reference evidence="2" key="4">
    <citation type="journal article" date="2015" name="G3 (Bethesda)">
        <title>Genome sequences of three phytopathogenic species of the Magnaporthaceae family of fungi.</title>
        <authorList>
            <person name="Okagaki L.H."/>
            <person name="Nunes C.C."/>
            <person name="Sailsbery J."/>
            <person name="Clay B."/>
            <person name="Brown D."/>
            <person name="John T."/>
            <person name="Oh Y."/>
            <person name="Young N."/>
            <person name="Fitzgerald M."/>
            <person name="Haas B.J."/>
            <person name="Zeng Q."/>
            <person name="Young S."/>
            <person name="Adiconis X."/>
            <person name="Fan L."/>
            <person name="Levin J.Z."/>
            <person name="Mitchell T.K."/>
            <person name="Okubara P.A."/>
            <person name="Farman M.L."/>
            <person name="Kohn L.M."/>
            <person name="Birren B."/>
            <person name="Ma L.-J."/>
            <person name="Dean R.A."/>
        </authorList>
    </citation>
    <scope>NUCLEOTIDE SEQUENCE</scope>
    <source>
        <strain evidence="2">R3-111a-1</strain>
    </source>
</reference>
<evidence type="ECO:0000313" key="3">
    <source>
        <dbReference type="Proteomes" id="UP000006039"/>
    </source>
</evidence>
<reference evidence="1" key="2">
    <citation type="submission" date="2010-07" db="EMBL/GenBank/DDBJ databases">
        <authorList>
            <consortium name="The Broad Institute Genome Sequencing Platform"/>
            <consortium name="Broad Institute Genome Sequencing Center for Infectious Disease"/>
            <person name="Ma L.-J."/>
            <person name="Dead R."/>
            <person name="Young S."/>
            <person name="Zeng Q."/>
            <person name="Koehrsen M."/>
            <person name="Alvarado L."/>
            <person name="Berlin A."/>
            <person name="Chapman S.B."/>
            <person name="Chen Z."/>
            <person name="Freedman E."/>
            <person name="Gellesch M."/>
            <person name="Goldberg J."/>
            <person name="Griggs A."/>
            <person name="Gujja S."/>
            <person name="Heilman E.R."/>
            <person name="Heiman D."/>
            <person name="Hepburn T."/>
            <person name="Howarth C."/>
            <person name="Jen D."/>
            <person name="Larson L."/>
            <person name="Mehta T."/>
            <person name="Neiman D."/>
            <person name="Pearson M."/>
            <person name="Roberts A."/>
            <person name="Saif S."/>
            <person name="Shea T."/>
            <person name="Shenoy N."/>
            <person name="Sisk P."/>
            <person name="Stolte C."/>
            <person name="Sykes S."/>
            <person name="Walk T."/>
            <person name="White J."/>
            <person name="Yandava C."/>
            <person name="Haas B."/>
            <person name="Nusbaum C."/>
            <person name="Birren B."/>
        </authorList>
    </citation>
    <scope>NUCLEOTIDE SEQUENCE</scope>
    <source>
        <strain evidence="1">R3-111a-1</strain>
    </source>
</reference>
<dbReference type="EMBL" id="GL385399">
    <property type="protein sequence ID" value="EJT72433.1"/>
    <property type="molecule type" value="Genomic_DNA"/>
</dbReference>
<organism evidence="1">
    <name type="scientific">Gaeumannomyces tritici (strain R3-111a-1)</name>
    <name type="common">Wheat and barley take-all root rot fungus</name>
    <name type="synonym">Gaeumannomyces graminis var. tritici</name>
    <dbReference type="NCBI Taxonomy" id="644352"/>
    <lineage>
        <taxon>Eukaryota</taxon>
        <taxon>Fungi</taxon>
        <taxon>Dikarya</taxon>
        <taxon>Ascomycota</taxon>
        <taxon>Pezizomycotina</taxon>
        <taxon>Sordariomycetes</taxon>
        <taxon>Sordariomycetidae</taxon>
        <taxon>Magnaporthales</taxon>
        <taxon>Magnaporthaceae</taxon>
        <taxon>Gaeumannomyces</taxon>
    </lineage>
</organism>
<sequence length="124" mass="13486">MGEDAAPEKADRDPNMPCHFCAYQFSGFGRPWSMSPRIVLEEAHIFGVSTTKNGLAPASADEPAICLPSLEPAISAWVSTNLNTLAVVLSRTMPAYLFIIVVEIGRDLEPGAPIPVYRAEVTRR</sequence>
<dbReference type="AlphaFoldDB" id="J3P702"/>
<evidence type="ECO:0000313" key="1">
    <source>
        <dbReference type="EMBL" id="EJT72433.1"/>
    </source>
</evidence>
<accession>J3P702</accession>
<reference evidence="2" key="5">
    <citation type="submission" date="2018-04" db="UniProtKB">
        <authorList>
            <consortium name="EnsemblFungi"/>
        </authorList>
    </citation>
    <scope>IDENTIFICATION</scope>
    <source>
        <strain evidence="2">R3-111a-1</strain>
    </source>
</reference>
<name>J3P702_GAET3</name>
<dbReference type="Proteomes" id="UP000006039">
    <property type="component" value="Unassembled WGS sequence"/>
</dbReference>
<keyword evidence="3" id="KW-1185">Reference proteome</keyword>
<dbReference type="HOGENOM" id="CLU_2004078_0_0_1"/>
<evidence type="ECO:0000313" key="2">
    <source>
        <dbReference type="EnsemblFungi" id="EJT72433"/>
    </source>
</evidence>
<protein>
    <submittedName>
        <fullName evidence="1 2">Uncharacterized protein</fullName>
    </submittedName>
</protein>
<dbReference type="VEuPathDB" id="FungiDB:GGTG_09299"/>
<dbReference type="EnsemblFungi" id="EJT72433">
    <property type="protein sequence ID" value="EJT72433"/>
    <property type="gene ID" value="GGTG_09299"/>
</dbReference>
<reference evidence="1" key="3">
    <citation type="submission" date="2010-09" db="EMBL/GenBank/DDBJ databases">
        <title>Annotation of Gaeumannomyces graminis var. tritici R3-111a-1.</title>
        <authorList>
            <consortium name="The Broad Institute Genome Sequencing Platform"/>
            <person name="Ma L.-J."/>
            <person name="Dead R."/>
            <person name="Young S.K."/>
            <person name="Zeng Q."/>
            <person name="Gargeya S."/>
            <person name="Fitzgerald M."/>
            <person name="Haas B."/>
            <person name="Abouelleil A."/>
            <person name="Alvarado L."/>
            <person name="Arachchi H.M."/>
            <person name="Berlin A."/>
            <person name="Brown A."/>
            <person name="Chapman S.B."/>
            <person name="Chen Z."/>
            <person name="Dunbar C."/>
            <person name="Freedman E."/>
            <person name="Gearin G."/>
            <person name="Gellesch M."/>
            <person name="Goldberg J."/>
            <person name="Griggs A."/>
            <person name="Gujja S."/>
            <person name="Heiman D."/>
            <person name="Howarth C."/>
            <person name="Larson L."/>
            <person name="Lui A."/>
            <person name="MacDonald P.J.P."/>
            <person name="Mehta T."/>
            <person name="Montmayeur A."/>
            <person name="Murphy C."/>
            <person name="Neiman D."/>
            <person name="Pearson M."/>
            <person name="Priest M."/>
            <person name="Roberts A."/>
            <person name="Saif S."/>
            <person name="Shea T."/>
            <person name="Shenoy N."/>
            <person name="Sisk P."/>
            <person name="Stolte C."/>
            <person name="Sykes S."/>
            <person name="Yandava C."/>
            <person name="Wortman J."/>
            <person name="Nusbaum C."/>
            <person name="Birren B."/>
        </authorList>
    </citation>
    <scope>NUCLEOTIDE SEQUENCE</scope>
    <source>
        <strain evidence="1">R3-111a-1</strain>
    </source>
</reference>
<reference evidence="3" key="1">
    <citation type="submission" date="2010-07" db="EMBL/GenBank/DDBJ databases">
        <title>The genome sequence of Gaeumannomyces graminis var. tritici strain R3-111a-1.</title>
        <authorList>
            <consortium name="The Broad Institute Genome Sequencing Platform"/>
            <person name="Ma L.-J."/>
            <person name="Dead R."/>
            <person name="Young S."/>
            <person name="Zeng Q."/>
            <person name="Koehrsen M."/>
            <person name="Alvarado L."/>
            <person name="Berlin A."/>
            <person name="Chapman S.B."/>
            <person name="Chen Z."/>
            <person name="Freedman E."/>
            <person name="Gellesch M."/>
            <person name="Goldberg J."/>
            <person name="Griggs A."/>
            <person name="Gujja S."/>
            <person name="Heilman E.R."/>
            <person name="Heiman D."/>
            <person name="Hepburn T."/>
            <person name="Howarth C."/>
            <person name="Jen D."/>
            <person name="Larson L."/>
            <person name="Mehta T."/>
            <person name="Neiman D."/>
            <person name="Pearson M."/>
            <person name="Roberts A."/>
            <person name="Saif S."/>
            <person name="Shea T."/>
            <person name="Shenoy N."/>
            <person name="Sisk P."/>
            <person name="Stolte C."/>
            <person name="Sykes S."/>
            <person name="Walk T."/>
            <person name="White J."/>
            <person name="Yandava C."/>
            <person name="Haas B."/>
            <person name="Nusbaum C."/>
            <person name="Birren B."/>
        </authorList>
    </citation>
    <scope>NUCLEOTIDE SEQUENCE [LARGE SCALE GENOMIC DNA]</scope>
    <source>
        <strain evidence="3">R3-111a-1</strain>
    </source>
</reference>
<gene>
    <name evidence="2" type="primary">20349757</name>
    <name evidence="1" type="ORF">GGTG_09299</name>
</gene>
<dbReference type="RefSeq" id="XP_009225407.1">
    <property type="nucleotide sequence ID" value="XM_009227143.1"/>
</dbReference>
<dbReference type="GeneID" id="20349757"/>